<evidence type="ECO:0000313" key="1">
    <source>
        <dbReference type="EMBL" id="QYX73580.1"/>
    </source>
</evidence>
<name>A0ABX8XEA5_SHEPU</name>
<accession>A0ABX8XEA5</accession>
<keyword evidence="2" id="KW-1185">Reference proteome</keyword>
<proteinExistence type="predicted"/>
<dbReference type="EMBL" id="CP080635">
    <property type="protein sequence ID" value="QYX73580.1"/>
    <property type="molecule type" value="Genomic_DNA"/>
</dbReference>
<reference evidence="1 2" key="1">
    <citation type="submission" date="2021-08" db="EMBL/GenBank/DDBJ databases">
        <title>Shewanella putrefaciens YZ-J, complete genome.</title>
        <authorList>
            <person name="Yi Z."/>
        </authorList>
    </citation>
    <scope>NUCLEOTIDE SEQUENCE [LARGE SCALE GENOMIC DNA]</scope>
    <source>
        <strain evidence="1 2">YZ-J</strain>
    </source>
</reference>
<gene>
    <name evidence="1" type="ORF">K3G22_03925</name>
</gene>
<evidence type="ECO:0000313" key="2">
    <source>
        <dbReference type="Proteomes" id="UP000827084"/>
    </source>
</evidence>
<dbReference type="RefSeq" id="WP_206191696.1">
    <property type="nucleotide sequence ID" value="NZ_CP070865.1"/>
</dbReference>
<organism evidence="1 2">
    <name type="scientific">Shewanella putrefaciens</name>
    <name type="common">Pseudomonas putrefaciens</name>
    <dbReference type="NCBI Taxonomy" id="24"/>
    <lineage>
        <taxon>Bacteria</taxon>
        <taxon>Pseudomonadati</taxon>
        <taxon>Pseudomonadota</taxon>
        <taxon>Gammaproteobacteria</taxon>
        <taxon>Alteromonadales</taxon>
        <taxon>Shewanellaceae</taxon>
        <taxon>Shewanella</taxon>
    </lineage>
</organism>
<dbReference type="Proteomes" id="UP000827084">
    <property type="component" value="Chromosome"/>
</dbReference>
<sequence>MSTTASLKCKYCEKYNEVDACFFDDFMTSNKINLSFHCGICGKDNIYSNLTQLELEEIINPSSELERQAEFLGISAAKLSAYVYPPDVMKEADLDRRKIRGLSIKEYLKSCRQSYPKKEGQNWWLVYQLKTLDAVVFFHRDFKSYRLLDWKGISLEFGNIIELGDYVRERI</sequence>
<protein>
    <submittedName>
        <fullName evidence="1">Uncharacterized protein</fullName>
    </submittedName>
</protein>